<proteinExistence type="predicted"/>
<accession>A0AAX4JF02</accession>
<dbReference type="AlphaFoldDB" id="A0AAX4JF02"/>
<protein>
    <submittedName>
        <fullName evidence="1">SP-containing protein</fullName>
    </submittedName>
</protein>
<evidence type="ECO:0000313" key="2">
    <source>
        <dbReference type="Proteomes" id="UP001334084"/>
    </source>
</evidence>
<dbReference type="GeneID" id="90542417"/>
<dbReference type="KEGG" id="vnx:VNE69_09138"/>
<keyword evidence="2" id="KW-1185">Reference proteome</keyword>
<dbReference type="RefSeq" id="XP_065330730.1">
    <property type="nucleotide sequence ID" value="XM_065474658.1"/>
</dbReference>
<evidence type="ECO:0000313" key="1">
    <source>
        <dbReference type="EMBL" id="WUR04585.1"/>
    </source>
</evidence>
<reference evidence="1" key="1">
    <citation type="journal article" date="2024" name="BMC Genomics">
        <title>Functional annotation of a divergent genome using sequence and structure-based similarity.</title>
        <authorList>
            <person name="Svedberg D."/>
            <person name="Winiger R.R."/>
            <person name="Berg A."/>
            <person name="Sharma H."/>
            <person name="Tellgren-Roth C."/>
            <person name="Debrunner-Vossbrinck B.A."/>
            <person name="Vossbrinck C.R."/>
            <person name="Barandun J."/>
        </authorList>
    </citation>
    <scope>NUCLEOTIDE SEQUENCE</scope>
    <source>
        <strain evidence="1">Illinois isolate</strain>
    </source>
</reference>
<name>A0AAX4JF02_9MICR</name>
<gene>
    <name evidence="1" type="ORF">VNE69_09138</name>
</gene>
<organism evidence="1 2">
    <name type="scientific">Vairimorpha necatrix</name>
    <dbReference type="NCBI Taxonomy" id="6039"/>
    <lineage>
        <taxon>Eukaryota</taxon>
        <taxon>Fungi</taxon>
        <taxon>Fungi incertae sedis</taxon>
        <taxon>Microsporidia</taxon>
        <taxon>Nosematidae</taxon>
        <taxon>Vairimorpha</taxon>
    </lineage>
</organism>
<sequence>MDCPLFLLLFNTCFNTISLFSFWQTDTEVILYMGLEEDIKVDPLFSFSIIEYAYVEENDGSLKNLVSSYNFSLFEDKDQENLESEYIRFTDISIDVPKNKFFYSKRILKATFKSNKDSLYKIIRKNTIEYSDFFNLNVDTKFKTIKWWGMSIHNRTNHTSLYESTLENTNKHIRLHKESRSTKSLLPYHFKDNTEFFNDLEKTCDTYIFELDKNTDETSDTSVFNLDALQSTSEYNKFLLLPILHNKNIEKKTKEKEKLYNIIKQKIISKFEKTYEISLLAYREIPYVFFVEKGVKKLIRSFSLKKKIKNKK</sequence>
<dbReference type="EMBL" id="CP142734">
    <property type="protein sequence ID" value="WUR04585.1"/>
    <property type="molecule type" value="Genomic_DNA"/>
</dbReference>
<dbReference type="Proteomes" id="UP001334084">
    <property type="component" value="Chromosome 9"/>
</dbReference>